<dbReference type="GO" id="GO:0000118">
    <property type="term" value="C:histone deacetylase complex"/>
    <property type="evidence" value="ECO:0007669"/>
    <property type="project" value="TreeGrafter"/>
</dbReference>
<dbReference type="SUPFAM" id="SSF52768">
    <property type="entry name" value="Arginase/deacetylase"/>
    <property type="match status" value="1"/>
</dbReference>
<sequence length="305" mass="34638">MSATSNSAQCKVGSIKTSNHILHQFELKENNICVVFNPCYDISFYKLENIHAFDCKKWGKIARRLNDYFVQLGLKIEFLTPPHPITDEELRVVHSQSFIMKMNYCKMTVVRAAEVPLLLCIPMFLIRSKLLTPLKWQTAGTVLAGYVALKHGYAINLGGGFHHCSAESAGGFCMFADITLCIRYLWEQVNNKLKVMIVDLDAHQGNGHERDALSMPERERNRVYILDIFNGSIYPGDEWAKNGIDRMIILKSFTKDDKYLQLLQFHIEEALKEFTPDLILYNAGTDILEGDPLGALSITPEARFA</sequence>
<dbReference type="EMBL" id="NCKU01002904">
    <property type="protein sequence ID" value="RWS08576.1"/>
    <property type="molecule type" value="Genomic_DNA"/>
</dbReference>
<name>A0A3S3PAF3_9ACAR</name>
<dbReference type="PANTHER" id="PTHR10625:SF23">
    <property type="entry name" value="HISTONE DEACETYLASE 11"/>
    <property type="match status" value="1"/>
</dbReference>
<proteinExistence type="predicted"/>
<dbReference type="GO" id="GO:0040029">
    <property type="term" value="P:epigenetic regulation of gene expression"/>
    <property type="evidence" value="ECO:0007669"/>
    <property type="project" value="TreeGrafter"/>
</dbReference>
<evidence type="ECO:0000313" key="5">
    <source>
        <dbReference type="Proteomes" id="UP000285301"/>
    </source>
</evidence>
<evidence type="ECO:0000259" key="3">
    <source>
        <dbReference type="Pfam" id="PF00850"/>
    </source>
</evidence>
<dbReference type="STRING" id="1965070.A0A3S3PAF3"/>
<evidence type="ECO:0000256" key="1">
    <source>
        <dbReference type="ARBA" id="ARBA00022801"/>
    </source>
</evidence>
<gene>
    <name evidence="4" type="ORF">B4U79_12635</name>
</gene>
<comment type="catalytic activity">
    <reaction evidence="2">
        <text>N(6)-acetyl-L-lysyl-[histone] + H2O = L-lysyl-[histone] + acetate</text>
        <dbReference type="Rhea" id="RHEA:58196"/>
        <dbReference type="Rhea" id="RHEA-COMP:9845"/>
        <dbReference type="Rhea" id="RHEA-COMP:11338"/>
        <dbReference type="ChEBI" id="CHEBI:15377"/>
        <dbReference type="ChEBI" id="CHEBI:29969"/>
        <dbReference type="ChEBI" id="CHEBI:30089"/>
        <dbReference type="ChEBI" id="CHEBI:61930"/>
        <dbReference type="EC" id="3.5.1.98"/>
    </reaction>
</comment>
<dbReference type="InterPro" id="IPR044150">
    <property type="entry name" value="HDAC_classIV"/>
</dbReference>
<keyword evidence="1" id="KW-0378">Hydrolase</keyword>
<protein>
    <recommendedName>
        <fullName evidence="3">Histone deacetylase domain-containing protein</fullName>
    </recommendedName>
</protein>
<comment type="caution">
    <text evidence="4">The sequence shown here is derived from an EMBL/GenBank/DDBJ whole genome shotgun (WGS) entry which is preliminary data.</text>
</comment>
<dbReference type="Proteomes" id="UP000285301">
    <property type="component" value="Unassembled WGS sequence"/>
</dbReference>
<dbReference type="InterPro" id="IPR023801">
    <property type="entry name" value="His_deacetylse_dom"/>
</dbReference>
<feature type="domain" description="Histone deacetylase" evidence="3">
    <location>
        <begin position="76"/>
        <end position="301"/>
    </location>
</feature>
<dbReference type="AlphaFoldDB" id="A0A3S3PAF3"/>
<reference evidence="4 5" key="1">
    <citation type="journal article" date="2018" name="Gigascience">
        <title>Genomes of trombidid mites reveal novel predicted allergens and laterally-transferred genes associated with secondary metabolism.</title>
        <authorList>
            <person name="Dong X."/>
            <person name="Chaisiri K."/>
            <person name="Xia D."/>
            <person name="Armstrong S.D."/>
            <person name="Fang Y."/>
            <person name="Donnelly M.J."/>
            <person name="Kadowaki T."/>
            <person name="McGarry J.W."/>
            <person name="Darby A.C."/>
            <person name="Makepeace B.L."/>
        </authorList>
    </citation>
    <scope>NUCLEOTIDE SEQUENCE [LARGE SCALE GENOMIC DNA]</scope>
    <source>
        <strain evidence="4">UoL-WK</strain>
    </source>
</reference>
<dbReference type="InterPro" id="IPR000286">
    <property type="entry name" value="HDACs"/>
</dbReference>
<dbReference type="GO" id="GO:0141221">
    <property type="term" value="F:histone deacetylase activity, hydrolytic mechanism"/>
    <property type="evidence" value="ECO:0007669"/>
    <property type="project" value="UniProtKB-EC"/>
</dbReference>
<evidence type="ECO:0000313" key="4">
    <source>
        <dbReference type="EMBL" id="RWS08576.1"/>
    </source>
</evidence>
<accession>A0A3S3PAF3</accession>
<dbReference type="InterPro" id="IPR023696">
    <property type="entry name" value="Ureohydrolase_dom_sf"/>
</dbReference>
<dbReference type="PRINTS" id="PR01270">
    <property type="entry name" value="HDASUPER"/>
</dbReference>
<dbReference type="Pfam" id="PF00850">
    <property type="entry name" value="Hist_deacetyl"/>
    <property type="match status" value="1"/>
</dbReference>
<dbReference type="InterPro" id="IPR037138">
    <property type="entry name" value="His_deacetylse_dom_sf"/>
</dbReference>
<dbReference type="PANTHER" id="PTHR10625">
    <property type="entry name" value="HISTONE DEACETYLASE HDAC1-RELATED"/>
    <property type="match status" value="1"/>
</dbReference>
<organism evidence="4 5">
    <name type="scientific">Dinothrombium tinctorium</name>
    <dbReference type="NCBI Taxonomy" id="1965070"/>
    <lineage>
        <taxon>Eukaryota</taxon>
        <taxon>Metazoa</taxon>
        <taxon>Ecdysozoa</taxon>
        <taxon>Arthropoda</taxon>
        <taxon>Chelicerata</taxon>
        <taxon>Arachnida</taxon>
        <taxon>Acari</taxon>
        <taxon>Acariformes</taxon>
        <taxon>Trombidiformes</taxon>
        <taxon>Prostigmata</taxon>
        <taxon>Anystina</taxon>
        <taxon>Parasitengona</taxon>
        <taxon>Trombidioidea</taxon>
        <taxon>Trombidiidae</taxon>
        <taxon>Dinothrombium</taxon>
    </lineage>
</organism>
<dbReference type="OrthoDB" id="437693at2759"/>
<keyword evidence="5" id="KW-1185">Reference proteome</keyword>
<dbReference type="Gene3D" id="3.40.800.20">
    <property type="entry name" value="Histone deacetylase domain"/>
    <property type="match status" value="1"/>
</dbReference>
<evidence type="ECO:0000256" key="2">
    <source>
        <dbReference type="ARBA" id="ARBA00048287"/>
    </source>
</evidence>
<dbReference type="CDD" id="cd09993">
    <property type="entry name" value="HDAC_classIV"/>
    <property type="match status" value="1"/>
</dbReference>